<comment type="caution">
    <text evidence="1">The sequence shown here is derived from an EMBL/GenBank/DDBJ whole genome shotgun (WGS) entry which is preliminary data.</text>
</comment>
<name>A0AC61DC90_9FIRM</name>
<dbReference type="Proteomes" id="UP000224460">
    <property type="component" value="Unassembled WGS sequence"/>
</dbReference>
<proteinExistence type="predicted"/>
<gene>
    <name evidence="1" type="ORF">CS063_07650</name>
</gene>
<reference evidence="1" key="1">
    <citation type="submission" date="2017-10" db="EMBL/GenBank/DDBJ databases">
        <title>Genome sequence of cellulolytic Lachnospiraceae bacterium XHS1971 isolated from hotspring sediment.</title>
        <authorList>
            <person name="Vasudevan G."/>
            <person name="Joshi A.J."/>
            <person name="Hivarkar S."/>
            <person name="Lanjekar V.B."/>
            <person name="Dhakephalkar P.K."/>
            <person name="Dagar S."/>
        </authorList>
    </citation>
    <scope>NUCLEOTIDE SEQUENCE</scope>
    <source>
        <strain evidence="1">XHS1971</strain>
    </source>
</reference>
<keyword evidence="2" id="KW-1185">Reference proteome</keyword>
<organism evidence="1 2">
    <name type="scientific">Sporanaerobium hydrogeniformans</name>
    <dbReference type="NCBI Taxonomy" id="3072179"/>
    <lineage>
        <taxon>Bacteria</taxon>
        <taxon>Bacillati</taxon>
        <taxon>Bacillota</taxon>
        <taxon>Clostridia</taxon>
        <taxon>Lachnospirales</taxon>
        <taxon>Lachnospiraceae</taxon>
        <taxon>Sporanaerobium</taxon>
    </lineage>
</organism>
<protein>
    <submittedName>
        <fullName evidence="1">Uncharacterized protein</fullName>
    </submittedName>
</protein>
<sequence length="248" mass="27640">MEIKNNKENYWGRGYRNNFRKKKDLQENVKSTIENDDINTVEEHTPVDKGCYYCCCRGPRGPQGEVGPAGPVGVWESAGIQLINKEPRAGEELVIHTGEVIPFDTVVEGFNGVTYSDGKIHIHSTGYYLFSWEFIARPLETERHIIVRLEDTGFLPNVYGKSAAMSNNPSIITGTALVLVDSIPLTASMNHELLENTSYQLGGSKDYRLVNRSSGDIVIASAYNKEGDLSVYYAGSLTVYKIADLYWS</sequence>
<dbReference type="EMBL" id="PEDL01000006">
    <property type="protein sequence ID" value="PHV70889.1"/>
    <property type="molecule type" value="Genomic_DNA"/>
</dbReference>
<accession>A0AC61DC90</accession>
<evidence type="ECO:0000313" key="1">
    <source>
        <dbReference type="EMBL" id="PHV70889.1"/>
    </source>
</evidence>
<evidence type="ECO:0000313" key="2">
    <source>
        <dbReference type="Proteomes" id="UP000224460"/>
    </source>
</evidence>